<organism evidence="1 2">
    <name type="scientific">Pseudovibrio denitrificans</name>
    <dbReference type="NCBI Taxonomy" id="258256"/>
    <lineage>
        <taxon>Bacteria</taxon>
        <taxon>Pseudomonadati</taxon>
        <taxon>Pseudomonadota</taxon>
        <taxon>Alphaproteobacteria</taxon>
        <taxon>Hyphomicrobiales</taxon>
        <taxon>Stappiaceae</taxon>
        <taxon>Pseudovibrio</taxon>
    </lineage>
</organism>
<evidence type="ECO:0000313" key="2">
    <source>
        <dbReference type="Proteomes" id="UP000183371"/>
    </source>
</evidence>
<gene>
    <name evidence="1" type="ORF">SAMN05444141_101537</name>
</gene>
<keyword evidence="2" id="KW-1185">Reference proteome</keyword>
<name>A0A1I6XZG6_9HYPH</name>
<protein>
    <submittedName>
        <fullName evidence="1">Uncharacterized protein</fullName>
    </submittedName>
</protein>
<accession>A0A1I6XZG6</accession>
<evidence type="ECO:0000313" key="1">
    <source>
        <dbReference type="EMBL" id="SFT43556.1"/>
    </source>
</evidence>
<dbReference type="EMBL" id="FPBD01000001">
    <property type="protein sequence ID" value="SFT43556.1"/>
    <property type="molecule type" value="Genomic_DNA"/>
</dbReference>
<dbReference type="Proteomes" id="UP000183371">
    <property type="component" value="Unassembled WGS sequence"/>
</dbReference>
<reference evidence="2" key="1">
    <citation type="submission" date="2016-10" db="EMBL/GenBank/DDBJ databases">
        <authorList>
            <person name="Varghese N."/>
            <person name="Submissions S."/>
        </authorList>
    </citation>
    <scope>NUCLEOTIDE SEQUENCE [LARGE SCALE GENOMIC DNA]</scope>
    <source>
        <strain evidence="2">DSM 17465</strain>
    </source>
</reference>
<sequence>MTDEKRINWRQIWPNTPDDGIGRDPNNSEYRLRVYKTLCPEGTVVWY</sequence>
<proteinExistence type="predicted"/>
<dbReference type="AlphaFoldDB" id="A0A1I6XZG6"/>